<feature type="region of interest" description="Disordered" evidence="1">
    <location>
        <begin position="98"/>
        <end position="121"/>
    </location>
</feature>
<proteinExistence type="predicted"/>
<dbReference type="InterPro" id="IPR013761">
    <property type="entry name" value="SAM/pointed_sf"/>
</dbReference>
<dbReference type="InterPro" id="IPR001660">
    <property type="entry name" value="SAM"/>
</dbReference>
<feature type="compositionally biased region" description="Basic and acidic residues" evidence="1">
    <location>
        <begin position="104"/>
        <end position="114"/>
    </location>
</feature>
<sequence>MEDEPLASIYKWDAHQVSCFIKGFLGQDRYTRSIRRNNVNERSLLYMSVASWEALGVDISGHRFALHSWAQSKVAERDQTSLLRENQVPNDQKALTTIQSSSMSHEEEKEENHCSSDTTLQSMSRSKTPIFPMTAKEKIFLRDNFSLEHRAYNRNLERIRSEDARQGNDSEALHTPTVHDVCYVPASVLQEKVTIMGSSKIISEENIQCRCGLFLQGDKYFAWIILTHDMKSTSSFTKDDTWYTKMLDRVNGQGTWTPNKQVKVIDVVASSSPLSGGFCIDLENTADENKRHTWKMFDLTKPSEDHSISIIQDFVAKHPLENDEESDTEPFEMDDDNPINNAQYKKQKVAWKKQNKEELSLEKERCFQQATISTTTVKTNGTSKRERQVPARYKEDSSKIPIARKMNIYLSRQGIKTLTHICEFMYT</sequence>
<dbReference type="AlphaFoldDB" id="A0A9D4ZLU1"/>
<evidence type="ECO:0000313" key="4">
    <source>
        <dbReference type="Proteomes" id="UP000886520"/>
    </source>
</evidence>
<dbReference type="EMBL" id="JABFUD020000006">
    <property type="protein sequence ID" value="KAI5078547.1"/>
    <property type="molecule type" value="Genomic_DNA"/>
</dbReference>
<organism evidence="3 4">
    <name type="scientific">Adiantum capillus-veneris</name>
    <name type="common">Maidenhair fern</name>
    <dbReference type="NCBI Taxonomy" id="13818"/>
    <lineage>
        <taxon>Eukaryota</taxon>
        <taxon>Viridiplantae</taxon>
        <taxon>Streptophyta</taxon>
        <taxon>Embryophyta</taxon>
        <taxon>Tracheophyta</taxon>
        <taxon>Polypodiopsida</taxon>
        <taxon>Polypodiidae</taxon>
        <taxon>Polypodiales</taxon>
        <taxon>Pteridineae</taxon>
        <taxon>Pteridaceae</taxon>
        <taxon>Vittarioideae</taxon>
        <taxon>Adiantum</taxon>
    </lineage>
</organism>
<name>A0A9D4ZLU1_ADICA</name>
<gene>
    <name evidence="3" type="ORF">GOP47_0006218</name>
</gene>
<feature type="domain" description="SAM" evidence="2">
    <location>
        <begin position="12"/>
        <end position="66"/>
    </location>
</feature>
<evidence type="ECO:0000259" key="2">
    <source>
        <dbReference type="PROSITE" id="PS50105"/>
    </source>
</evidence>
<evidence type="ECO:0000256" key="1">
    <source>
        <dbReference type="SAM" id="MobiDB-lite"/>
    </source>
</evidence>
<comment type="caution">
    <text evidence="3">The sequence shown here is derived from an EMBL/GenBank/DDBJ whole genome shotgun (WGS) entry which is preliminary data.</text>
</comment>
<evidence type="ECO:0000313" key="3">
    <source>
        <dbReference type="EMBL" id="KAI5078547.1"/>
    </source>
</evidence>
<keyword evidence="4" id="KW-1185">Reference proteome</keyword>
<protein>
    <recommendedName>
        <fullName evidence="2">SAM domain-containing protein</fullName>
    </recommendedName>
</protein>
<reference evidence="3" key="1">
    <citation type="submission" date="2021-01" db="EMBL/GenBank/DDBJ databases">
        <title>Adiantum capillus-veneris genome.</title>
        <authorList>
            <person name="Fang Y."/>
            <person name="Liao Q."/>
        </authorList>
    </citation>
    <scope>NUCLEOTIDE SEQUENCE</scope>
    <source>
        <strain evidence="3">H3</strain>
        <tissue evidence="3">Leaf</tissue>
    </source>
</reference>
<dbReference type="Proteomes" id="UP000886520">
    <property type="component" value="Chromosome 6"/>
</dbReference>
<dbReference type="SUPFAM" id="SSF47769">
    <property type="entry name" value="SAM/Pointed domain"/>
    <property type="match status" value="1"/>
</dbReference>
<dbReference type="Gene3D" id="1.10.150.50">
    <property type="entry name" value="Transcription Factor, Ets-1"/>
    <property type="match status" value="1"/>
</dbReference>
<dbReference type="PROSITE" id="PS50105">
    <property type="entry name" value="SAM_DOMAIN"/>
    <property type="match status" value="1"/>
</dbReference>
<accession>A0A9D4ZLU1</accession>